<evidence type="ECO:0000313" key="4">
    <source>
        <dbReference type="Proteomes" id="UP000663851"/>
    </source>
</evidence>
<accession>A0A820TQ99</accession>
<protein>
    <submittedName>
        <fullName evidence="1">Uncharacterized protein</fullName>
    </submittedName>
</protein>
<dbReference type="Proteomes" id="UP000663873">
    <property type="component" value="Unassembled WGS sequence"/>
</dbReference>
<keyword evidence="5" id="KW-1185">Reference proteome</keyword>
<evidence type="ECO:0000313" key="2">
    <source>
        <dbReference type="EMBL" id="CAF4497180.1"/>
    </source>
</evidence>
<evidence type="ECO:0000313" key="3">
    <source>
        <dbReference type="EMBL" id="CAF4579131.1"/>
    </source>
</evidence>
<proteinExistence type="predicted"/>
<dbReference type="AlphaFoldDB" id="A0A820TQ99"/>
<organism evidence="1 4">
    <name type="scientific">Rotaria socialis</name>
    <dbReference type="NCBI Taxonomy" id="392032"/>
    <lineage>
        <taxon>Eukaryota</taxon>
        <taxon>Metazoa</taxon>
        <taxon>Spiralia</taxon>
        <taxon>Gnathifera</taxon>
        <taxon>Rotifera</taxon>
        <taxon>Eurotatoria</taxon>
        <taxon>Bdelloidea</taxon>
        <taxon>Philodinida</taxon>
        <taxon>Philodinidae</taxon>
        <taxon>Rotaria</taxon>
    </lineage>
</organism>
<dbReference type="EMBL" id="CAJOBQ010002789">
    <property type="protein sequence ID" value="CAF4579131.1"/>
    <property type="molecule type" value="Genomic_DNA"/>
</dbReference>
<evidence type="ECO:0000313" key="5">
    <source>
        <dbReference type="Proteomes" id="UP000663873"/>
    </source>
</evidence>
<name>A0A820TQ99_9BILA</name>
<dbReference type="EMBL" id="CAJOBO010002949">
    <property type="protein sequence ID" value="CAF4475173.1"/>
    <property type="molecule type" value="Genomic_DNA"/>
</dbReference>
<dbReference type="EMBL" id="CAJOBP010006630">
    <property type="protein sequence ID" value="CAF4497180.1"/>
    <property type="molecule type" value="Genomic_DNA"/>
</dbReference>
<sequence>MQFNLAPILFFVLINTTKPSLLNSTFNPVITESFTAVNSETTFASMIILLSTYLSNLTINSETFFYYNDFYSGTKFYYETIELNVSANAYHYLPLNGSIPPQPMLYKKHFNPTSLELNKISISINSNYIDEPRFRIRFNNSVKYILVVTAFKPNVTEPFEINAFASSILLFSQINISTKFIFIKMS</sequence>
<gene>
    <name evidence="1" type="ORF">HFQ381_LOCUS25767</name>
    <name evidence="3" type="ORF">TSG867_LOCUS26463</name>
    <name evidence="2" type="ORF">UJA718_LOCUS26059</name>
</gene>
<dbReference type="Proteomes" id="UP000663851">
    <property type="component" value="Unassembled WGS sequence"/>
</dbReference>
<evidence type="ECO:0000313" key="1">
    <source>
        <dbReference type="EMBL" id="CAF4475173.1"/>
    </source>
</evidence>
<dbReference type="Proteomes" id="UP000663862">
    <property type="component" value="Unassembled WGS sequence"/>
</dbReference>
<reference evidence="1" key="1">
    <citation type="submission" date="2021-02" db="EMBL/GenBank/DDBJ databases">
        <authorList>
            <person name="Nowell W R."/>
        </authorList>
    </citation>
    <scope>NUCLEOTIDE SEQUENCE</scope>
</reference>
<comment type="caution">
    <text evidence="1">The sequence shown here is derived from an EMBL/GenBank/DDBJ whole genome shotgun (WGS) entry which is preliminary data.</text>
</comment>